<dbReference type="InterPro" id="IPR001173">
    <property type="entry name" value="Glyco_trans_2-like"/>
</dbReference>
<dbReference type="Gene3D" id="3.90.550.10">
    <property type="entry name" value="Spore Coat Polysaccharide Biosynthesis Protein SpsA, Chain A"/>
    <property type="match status" value="1"/>
</dbReference>
<evidence type="ECO:0000256" key="3">
    <source>
        <dbReference type="ARBA" id="ARBA00022676"/>
    </source>
</evidence>
<keyword evidence="4 7" id="KW-0808">Transferase</keyword>
<evidence type="ECO:0000256" key="2">
    <source>
        <dbReference type="ARBA" id="ARBA00022475"/>
    </source>
</evidence>
<dbReference type="RefSeq" id="WP_324698192.1">
    <property type="nucleotide sequence ID" value="NZ_JAYMYJ010000155.1"/>
</dbReference>
<name>A0ABU6D3T9_9GAMM</name>
<keyword evidence="2" id="KW-1003">Cell membrane</keyword>
<evidence type="ECO:0000259" key="6">
    <source>
        <dbReference type="Pfam" id="PF00535"/>
    </source>
</evidence>
<comment type="subcellular location">
    <subcellularLocation>
        <location evidence="1">Cell membrane</location>
    </subcellularLocation>
</comment>
<dbReference type="SUPFAM" id="SSF53448">
    <property type="entry name" value="Nucleotide-diphospho-sugar transferases"/>
    <property type="match status" value="1"/>
</dbReference>
<protein>
    <submittedName>
        <fullName evidence="7">Glycosyltransferase</fullName>
        <ecNumber evidence="7">2.4.-.-</ecNumber>
    </submittedName>
</protein>
<comment type="caution">
    <text evidence="7">The sequence shown here is derived from an EMBL/GenBank/DDBJ whole genome shotgun (WGS) entry which is preliminary data.</text>
</comment>
<gene>
    <name evidence="7" type="ORF">VSS37_20390</name>
</gene>
<reference evidence="7 8" key="2">
    <citation type="submission" date="2024-01" db="EMBL/GenBank/DDBJ databases">
        <authorList>
            <person name="Xie X."/>
        </authorList>
    </citation>
    <scope>NUCLEOTIDE SEQUENCE [LARGE SCALE GENOMIC DNA]</scope>
    <source>
        <strain evidence="7">SCUT-1</strain>
    </source>
</reference>
<keyword evidence="5" id="KW-0472">Membrane</keyword>
<dbReference type="InterPro" id="IPR029044">
    <property type="entry name" value="Nucleotide-diphossugar_trans"/>
</dbReference>
<proteinExistence type="predicted"/>
<dbReference type="GO" id="GO:0016757">
    <property type="term" value="F:glycosyltransferase activity"/>
    <property type="evidence" value="ECO:0007669"/>
    <property type="project" value="UniProtKB-KW"/>
</dbReference>
<evidence type="ECO:0000256" key="1">
    <source>
        <dbReference type="ARBA" id="ARBA00004236"/>
    </source>
</evidence>
<keyword evidence="8" id="KW-1185">Reference proteome</keyword>
<evidence type="ECO:0000256" key="4">
    <source>
        <dbReference type="ARBA" id="ARBA00022679"/>
    </source>
</evidence>
<feature type="domain" description="Glycosyltransferase 2-like" evidence="6">
    <location>
        <begin position="18"/>
        <end position="124"/>
    </location>
</feature>
<evidence type="ECO:0000256" key="5">
    <source>
        <dbReference type="ARBA" id="ARBA00023136"/>
    </source>
</evidence>
<dbReference type="EMBL" id="JAYMYJ010000155">
    <property type="protein sequence ID" value="MEB4593348.1"/>
    <property type="molecule type" value="Genomic_DNA"/>
</dbReference>
<dbReference type="PANTHER" id="PTHR43646">
    <property type="entry name" value="GLYCOSYLTRANSFERASE"/>
    <property type="match status" value="1"/>
</dbReference>
<keyword evidence="3 7" id="KW-0328">Glycosyltransferase</keyword>
<evidence type="ECO:0000313" key="7">
    <source>
        <dbReference type="EMBL" id="MEB4593348.1"/>
    </source>
</evidence>
<organism evidence="7 8">
    <name type="scientific">Candidatus Thiothrix phosphatis</name>
    <dbReference type="NCBI Taxonomy" id="3112415"/>
    <lineage>
        <taxon>Bacteria</taxon>
        <taxon>Pseudomonadati</taxon>
        <taxon>Pseudomonadota</taxon>
        <taxon>Gammaproteobacteria</taxon>
        <taxon>Thiotrichales</taxon>
        <taxon>Thiotrichaceae</taxon>
        <taxon>Thiothrix</taxon>
    </lineage>
</organism>
<dbReference type="EC" id="2.4.-.-" evidence="7"/>
<evidence type="ECO:0000313" key="8">
    <source>
        <dbReference type="Proteomes" id="UP001308005"/>
    </source>
</evidence>
<dbReference type="PANTHER" id="PTHR43646:SF2">
    <property type="entry name" value="GLYCOSYLTRANSFERASE 2-LIKE DOMAIN-CONTAINING PROTEIN"/>
    <property type="match status" value="1"/>
</dbReference>
<reference evidence="8" key="1">
    <citation type="submission" date="2023-07" db="EMBL/GenBank/DDBJ databases">
        <title>The carbon used by Thiothrix.</title>
        <authorList>
            <person name="Chen L."/>
        </authorList>
    </citation>
    <scope>NUCLEOTIDE SEQUENCE [LARGE SCALE GENOMIC DNA]</scope>
</reference>
<dbReference type="Proteomes" id="UP001308005">
    <property type="component" value="Unassembled WGS sequence"/>
</dbReference>
<accession>A0ABU6D3T9</accession>
<dbReference type="Pfam" id="PF00535">
    <property type="entry name" value="Glycos_transf_2"/>
    <property type="match status" value="1"/>
</dbReference>
<sequence>MSTIYNKMLSTKDKPILSIIIPAYNEEAYIAPTLAAAFAATRRYEGESEIIVVDNNSTDQTRAIATASGAKVIFEAKNQIARARNAGAQAARGQCLVFVDADTLLEGDILDKVATNMADGKVIGGGAWTEPDLAGGSAWLFKYGVNMLLALGNVTVGPFLYCDREAFLRVGGFDETLYAAEEFSLARRLKEEARKQQKQWRIIKFHPGHRIITSSRKFGRFGGLGMALSNAHLLWNTQRKLRNKDECGFWYAQRKPK</sequence>